<evidence type="ECO:0000313" key="1">
    <source>
        <dbReference type="EMBL" id="MDS1821429.1"/>
    </source>
</evidence>
<dbReference type="Proteomes" id="UP001253193">
    <property type="component" value="Unassembled WGS sequence"/>
</dbReference>
<organism evidence="1 2">
    <name type="scientific">Vibrio parahaemolyticus</name>
    <dbReference type="NCBI Taxonomy" id="670"/>
    <lineage>
        <taxon>Bacteria</taxon>
        <taxon>Pseudomonadati</taxon>
        <taxon>Pseudomonadota</taxon>
        <taxon>Gammaproteobacteria</taxon>
        <taxon>Vibrionales</taxon>
        <taxon>Vibrionaceae</taxon>
        <taxon>Vibrio</taxon>
    </lineage>
</organism>
<proteinExistence type="predicted"/>
<name>A0AAW8Q1E5_VIBPH</name>
<dbReference type="EMBL" id="JAUHGG010000003">
    <property type="protein sequence ID" value="MDS1821429.1"/>
    <property type="molecule type" value="Genomic_DNA"/>
</dbReference>
<gene>
    <name evidence="1" type="ORF">QX249_12225</name>
</gene>
<evidence type="ECO:0000313" key="2">
    <source>
        <dbReference type="Proteomes" id="UP001253193"/>
    </source>
</evidence>
<sequence>MPKSDSINDYLWEKCICGGKQILKDGGIDSIYPLNREKTLYNALCKHDDDGCGRVVYGASLKHLNSRWNEGVEDENEKTACMLETEAEELVSADLAKQE</sequence>
<dbReference type="AlphaFoldDB" id="A0AAW8Q1E5"/>
<reference evidence="1" key="1">
    <citation type="submission" date="2023-06" db="EMBL/GenBank/DDBJ databases">
        <title>Genomic Diversity of Vibrio spp. and Metagenomic Analysis of Pathogens in Florida Gulf Coastal Waters Following Hurricane Ian.</title>
        <authorList>
            <person name="Brumfield K.D."/>
        </authorList>
    </citation>
    <scope>NUCLEOTIDE SEQUENCE</scope>
    <source>
        <strain evidence="1">WBS2B-138</strain>
    </source>
</reference>
<accession>A0AAW8Q1E5</accession>
<dbReference type="RefSeq" id="WP_311020316.1">
    <property type="nucleotide sequence ID" value="NZ_JAUHGG010000003.1"/>
</dbReference>
<comment type="caution">
    <text evidence="1">The sequence shown here is derived from an EMBL/GenBank/DDBJ whole genome shotgun (WGS) entry which is preliminary data.</text>
</comment>
<protein>
    <submittedName>
        <fullName evidence="1">Uncharacterized protein</fullName>
    </submittedName>
</protein>